<dbReference type="Proteomes" id="UP001605036">
    <property type="component" value="Unassembled WGS sequence"/>
</dbReference>
<dbReference type="AlphaFoldDB" id="A0ABD1XVQ0"/>
<evidence type="ECO:0000313" key="2">
    <source>
        <dbReference type="Proteomes" id="UP001605036"/>
    </source>
</evidence>
<protein>
    <submittedName>
        <fullName evidence="1">Uncharacterized protein</fullName>
    </submittedName>
</protein>
<accession>A0ABD1XVQ0</accession>
<organism evidence="1 2">
    <name type="scientific">Riccia fluitans</name>
    <dbReference type="NCBI Taxonomy" id="41844"/>
    <lineage>
        <taxon>Eukaryota</taxon>
        <taxon>Viridiplantae</taxon>
        <taxon>Streptophyta</taxon>
        <taxon>Embryophyta</taxon>
        <taxon>Marchantiophyta</taxon>
        <taxon>Marchantiopsida</taxon>
        <taxon>Marchantiidae</taxon>
        <taxon>Marchantiales</taxon>
        <taxon>Ricciaceae</taxon>
        <taxon>Riccia</taxon>
    </lineage>
</organism>
<dbReference type="EMBL" id="JBHFFA010000007">
    <property type="protein sequence ID" value="KAL2612001.1"/>
    <property type="molecule type" value="Genomic_DNA"/>
</dbReference>
<keyword evidence="2" id="KW-1185">Reference proteome</keyword>
<gene>
    <name evidence="1" type="ORF">R1flu_023693</name>
</gene>
<proteinExistence type="predicted"/>
<comment type="caution">
    <text evidence="1">The sequence shown here is derived from an EMBL/GenBank/DDBJ whole genome shotgun (WGS) entry which is preliminary data.</text>
</comment>
<sequence>MISSYGVLEGPITNFLPRRFFGLDHLLSGPSSFHGSDRQSDPVGWRVRVQPSSRVARAVASDQGRTARTICSHHCGAREFERFSSSRPHSPGLSPLGHPLPWIGSVLPAPSRTPSRSMLINRLRNSHDAALDQGESTRATAALLNPAYFLSGLKVS</sequence>
<name>A0ABD1XVQ0_9MARC</name>
<evidence type="ECO:0000313" key="1">
    <source>
        <dbReference type="EMBL" id="KAL2612001.1"/>
    </source>
</evidence>
<reference evidence="1 2" key="1">
    <citation type="submission" date="2024-09" db="EMBL/GenBank/DDBJ databases">
        <title>Chromosome-scale assembly of Riccia fluitans.</title>
        <authorList>
            <person name="Paukszto L."/>
            <person name="Sawicki J."/>
            <person name="Karawczyk K."/>
            <person name="Piernik-Szablinska J."/>
            <person name="Szczecinska M."/>
            <person name="Mazdziarz M."/>
        </authorList>
    </citation>
    <scope>NUCLEOTIDE SEQUENCE [LARGE SCALE GENOMIC DNA]</scope>
    <source>
        <strain evidence="1">Rf_01</strain>
        <tissue evidence="1">Aerial parts of the thallus</tissue>
    </source>
</reference>